<reference evidence="2 3" key="2">
    <citation type="submission" date="2009-02" db="EMBL/GenBank/DDBJ databases">
        <title>Draft genome sequence of Clostridium methylpentosum (DSM 5476).</title>
        <authorList>
            <person name="Sudarsanam P."/>
            <person name="Ley R."/>
            <person name="Guruge J."/>
            <person name="Turnbaugh P.J."/>
            <person name="Mahowald M."/>
            <person name="Liep D."/>
            <person name="Gordon J."/>
        </authorList>
    </citation>
    <scope>NUCLEOTIDE SEQUENCE [LARGE SCALE GENOMIC DNA]</scope>
    <source>
        <strain evidence="2 3">DSM 5476</strain>
    </source>
</reference>
<organism evidence="2 3">
    <name type="scientific">[Clostridium] methylpentosum DSM 5476</name>
    <dbReference type="NCBI Taxonomy" id="537013"/>
    <lineage>
        <taxon>Bacteria</taxon>
        <taxon>Bacillati</taxon>
        <taxon>Bacillota</taxon>
        <taxon>Clostridia</taxon>
        <taxon>Eubacteriales</taxon>
        <taxon>Oscillospiraceae</taxon>
        <taxon>Oscillospiraceae incertae sedis</taxon>
    </lineage>
</organism>
<protein>
    <submittedName>
        <fullName evidence="2">Uncharacterized protein</fullName>
    </submittedName>
</protein>
<reference evidence="2 3" key="1">
    <citation type="submission" date="2009-01" db="EMBL/GenBank/DDBJ databases">
        <authorList>
            <person name="Fulton L."/>
            <person name="Clifton S."/>
            <person name="Fulton B."/>
            <person name="Xu J."/>
            <person name="Minx P."/>
            <person name="Pepin K.H."/>
            <person name="Johnson M."/>
            <person name="Bhonagiri V."/>
            <person name="Nash W.E."/>
            <person name="Mardis E.R."/>
            <person name="Wilson R.K."/>
        </authorList>
    </citation>
    <scope>NUCLEOTIDE SEQUENCE [LARGE SCALE GENOMIC DNA]</scope>
    <source>
        <strain evidence="2 3">DSM 5476</strain>
    </source>
</reference>
<name>C0EEK8_9FIRM</name>
<dbReference type="AlphaFoldDB" id="C0EEK8"/>
<comment type="caution">
    <text evidence="2">The sequence shown here is derived from an EMBL/GenBank/DDBJ whole genome shotgun (WGS) entry which is preliminary data.</text>
</comment>
<accession>C0EEK8</accession>
<gene>
    <name evidence="2" type="ORF">CLOSTMETH_02281</name>
</gene>
<feature type="compositionally biased region" description="Basic residues" evidence="1">
    <location>
        <begin position="62"/>
        <end position="72"/>
    </location>
</feature>
<evidence type="ECO:0000256" key="1">
    <source>
        <dbReference type="SAM" id="MobiDB-lite"/>
    </source>
</evidence>
<keyword evidence="3" id="KW-1185">Reference proteome</keyword>
<feature type="compositionally biased region" description="Low complexity" evidence="1">
    <location>
        <begin position="51"/>
        <end position="61"/>
    </location>
</feature>
<evidence type="ECO:0000313" key="2">
    <source>
        <dbReference type="EMBL" id="EEG30088.1"/>
    </source>
</evidence>
<evidence type="ECO:0000313" key="3">
    <source>
        <dbReference type="Proteomes" id="UP000003340"/>
    </source>
</evidence>
<feature type="compositionally biased region" description="Low complexity" evidence="1">
    <location>
        <begin position="1"/>
        <end position="12"/>
    </location>
</feature>
<dbReference type="HOGENOM" id="CLU_2710470_0_0_9"/>
<dbReference type="Proteomes" id="UP000003340">
    <property type="component" value="Unassembled WGS sequence"/>
</dbReference>
<proteinExistence type="predicted"/>
<feature type="compositionally biased region" description="Basic and acidic residues" evidence="1">
    <location>
        <begin position="15"/>
        <end position="43"/>
    </location>
</feature>
<feature type="region of interest" description="Disordered" evidence="1">
    <location>
        <begin position="1"/>
        <end position="72"/>
    </location>
</feature>
<sequence>KKTGAAQTAAAKPVQPEKQKTEAPASRKADAKKPKTDTPKTDSEPAEIPEKGNASQKQQKAAAKKQPKGKNR</sequence>
<feature type="non-terminal residue" evidence="2">
    <location>
        <position position="1"/>
    </location>
</feature>
<dbReference type="EMBL" id="ACEC01000074">
    <property type="protein sequence ID" value="EEG30088.1"/>
    <property type="molecule type" value="Genomic_DNA"/>
</dbReference>